<evidence type="ECO:0000256" key="2">
    <source>
        <dbReference type="SAM" id="MobiDB-lite"/>
    </source>
</evidence>
<dbReference type="AlphaFoldDB" id="A0A9X2JXW4"/>
<organism evidence="4 5">
    <name type="scientific">Nonomuraea thailandensis</name>
    <dbReference type="NCBI Taxonomy" id="1188745"/>
    <lineage>
        <taxon>Bacteria</taxon>
        <taxon>Bacillati</taxon>
        <taxon>Actinomycetota</taxon>
        <taxon>Actinomycetes</taxon>
        <taxon>Streptosporangiales</taxon>
        <taxon>Streptosporangiaceae</taxon>
        <taxon>Nonomuraea</taxon>
    </lineage>
</organism>
<feature type="compositionally biased region" description="Low complexity" evidence="2">
    <location>
        <begin position="292"/>
        <end position="322"/>
    </location>
</feature>
<feature type="region of interest" description="Disordered" evidence="2">
    <location>
        <begin position="286"/>
        <end position="400"/>
    </location>
</feature>
<comment type="caution">
    <text evidence="4">The sequence shown here is derived from an EMBL/GenBank/DDBJ whole genome shotgun (WGS) entry which is preliminary data.</text>
</comment>
<dbReference type="PANTHER" id="PTHR10948:SF23">
    <property type="entry name" value="TRANSPOSASE INSI FOR INSERTION SEQUENCE ELEMENT IS30A-RELATED"/>
    <property type="match status" value="1"/>
</dbReference>
<dbReference type="InterPro" id="IPR025246">
    <property type="entry name" value="IS30-like_HTH"/>
</dbReference>
<evidence type="ECO:0000259" key="3">
    <source>
        <dbReference type="Pfam" id="PF13936"/>
    </source>
</evidence>
<dbReference type="Proteomes" id="UP001139648">
    <property type="component" value="Unassembled WGS sequence"/>
</dbReference>
<evidence type="ECO:0000256" key="1">
    <source>
        <dbReference type="ARBA" id="ARBA00023172"/>
    </source>
</evidence>
<reference evidence="4" key="1">
    <citation type="submission" date="2022-06" db="EMBL/GenBank/DDBJ databases">
        <title>Sequencing the genomes of 1000 actinobacteria strains.</title>
        <authorList>
            <person name="Klenk H.-P."/>
        </authorList>
    </citation>
    <scope>NUCLEOTIDE SEQUENCE</scope>
    <source>
        <strain evidence="4">DSM 46694</strain>
    </source>
</reference>
<evidence type="ECO:0000313" key="4">
    <source>
        <dbReference type="EMBL" id="MCP2353153.1"/>
    </source>
</evidence>
<dbReference type="InterPro" id="IPR051917">
    <property type="entry name" value="Transposase-Integrase"/>
</dbReference>
<dbReference type="GO" id="GO:0004803">
    <property type="term" value="F:transposase activity"/>
    <property type="evidence" value="ECO:0007669"/>
    <property type="project" value="TreeGrafter"/>
</dbReference>
<dbReference type="GO" id="GO:0032196">
    <property type="term" value="P:transposition"/>
    <property type="evidence" value="ECO:0007669"/>
    <property type="project" value="TreeGrafter"/>
</dbReference>
<feature type="compositionally biased region" description="Low complexity" evidence="2">
    <location>
        <begin position="333"/>
        <end position="367"/>
    </location>
</feature>
<feature type="region of interest" description="Disordered" evidence="2">
    <location>
        <begin position="212"/>
        <end position="252"/>
    </location>
</feature>
<dbReference type="InterPro" id="IPR053392">
    <property type="entry name" value="Transposase_IS30-like"/>
</dbReference>
<accession>A0A9X2JXW4</accession>
<feature type="domain" description="Transposase IS30-like HTH" evidence="3">
    <location>
        <begin position="80"/>
        <end position="122"/>
    </location>
</feature>
<protein>
    <submittedName>
        <fullName evidence="4">IS30 family transposase</fullName>
    </submittedName>
</protein>
<sequence>MTKPFRRPKKLGPAPLADKRDQYLRLMAQGMSNSAACREVGVNRKTGNRWRYGRKIVDRAGNVRVYAPITEQPDDDTISPRFLSEDERIVIADMLRAGASLRAISRELKRSPDTISREVRRNRDERTGKYHPFRAQRRAAVRRARSKEGKVRRDPELKTYIQQRLDQRWSPEQISQDLRTAFPDEPDRHLAHETIYQAIYLSYRGGLERRPEALRTGRQARRRRRRGDERATRFIDPGKLIHQRPNDVEDRQVPGHWEGDLIVGQGTRSAIGTLVDRTTRYVMLLHLPNGKPPSTSATPSSRPAPGNAARTRTRTACSASTSRRARTCPPSPLNNSTPSPLNSTAAHARSSAGRPPLSSSLSSSQQSNDPCCEDRWNPPRRNGLVIATSQGPGVATRSRT</sequence>
<dbReference type="SUPFAM" id="SSF46689">
    <property type="entry name" value="Homeodomain-like"/>
    <property type="match status" value="1"/>
</dbReference>
<evidence type="ECO:0000313" key="5">
    <source>
        <dbReference type="Proteomes" id="UP001139648"/>
    </source>
</evidence>
<dbReference type="GO" id="GO:0005829">
    <property type="term" value="C:cytosol"/>
    <property type="evidence" value="ECO:0007669"/>
    <property type="project" value="TreeGrafter"/>
</dbReference>
<dbReference type="Pfam" id="PF13936">
    <property type="entry name" value="HTH_38"/>
    <property type="match status" value="1"/>
</dbReference>
<name>A0A9X2JXW4_9ACTN</name>
<dbReference type="GO" id="GO:0006310">
    <property type="term" value="P:DNA recombination"/>
    <property type="evidence" value="ECO:0007669"/>
    <property type="project" value="UniProtKB-KW"/>
</dbReference>
<dbReference type="NCBIfam" id="NF033563">
    <property type="entry name" value="transpos_IS30"/>
    <property type="match status" value="1"/>
</dbReference>
<dbReference type="EMBL" id="JAMZEB010000001">
    <property type="protein sequence ID" value="MCP2353153.1"/>
    <property type="molecule type" value="Genomic_DNA"/>
</dbReference>
<proteinExistence type="predicted"/>
<keyword evidence="1" id="KW-0233">DNA recombination</keyword>
<dbReference type="Gene3D" id="1.10.10.60">
    <property type="entry name" value="Homeodomain-like"/>
    <property type="match status" value="1"/>
</dbReference>
<dbReference type="InterPro" id="IPR009057">
    <property type="entry name" value="Homeodomain-like_sf"/>
</dbReference>
<keyword evidence="5" id="KW-1185">Reference proteome</keyword>
<gene>
    <name evidence="4" type="ORF">HD597_000173</name>
</gene>
<dbReference type="PANTHER" id="PTHR10948">
    <property type="entry name" value="TRANSPOSASE"/>
    <property type="match status" value="1"/>
</dbReference>